<evidence type="ECO:0000313" key="4">
    <source>
        <dbReference type="Proteomes" id="UP000193689"/>
    </source>
</evidence>
<dbReference type="InParanoid" id="A0A1Y2EA77"/>
<dbReference type="AlphaFoldDB" id="A0A1Y2EA77"/>
<dbReference type="Gene3D" id="3.40.50.2000">
    <property type="entry name" value="Glycogen Phosphorylase B"/>
    <property type="match status" value="2"/>
</dbReference>
<dbReference type="OrthoDB" id="5835829at2759"/>
<dbReference type="SUPFAM" id="SSF53756">
    <property type="entry name" value="UDP-Glycosyltransferase/glycogen phosphorylase"/>
    <property type="match status" value="1"/>
</dbReference>
<proteinExistence type="predicted"/>
<dbReference type="EMBL" id="MCFJ01000003">
    <property type="protein sequence ID" value="ORY68473.1"/>
    <property type="molecule type" value="Genomic_DNA"/>
</dbReference>
<dbReference type="GO" id="GO:0008194">
    <property type="term" value="F:UDP-glycosyltransferase activity"/>
    <property type="evidence" value="ECO:0007669"/>
    <property type="project" value="InterPro"/>
</dbReference>
<dbReference type="GeneID" id="63775798"/>
<dbReference type="Proteomes" id="UP000193689">
    <property type="component" value="Unassembled WGS sequence"/>
</dbReference>
<keyword evidence="4" id="KW-1185">Reference proteome</keyword>
<dbReference type="PANTHER" id="PTHR21015:SF22">
    <property type="entry name" value="GLYCOSYLTRANSFERASE"/>
    <property type="match status" value="1"/>
</dbReference>
<organism evidence="3 4">
    <name type="scientific">Pseudomassariella vexata</name>
    <dbReference type="NCBI Taxonomy" id="1141098"/>
    <lineage>
        <taxon>Eukaryota</taxon>
        <taxon>Fungi</taxon>
        <taxon>Dikarya</taxon>
        <taxon>Ascomycota</taxon>
        <taxon>Pezizomycotina</taxon>
        <taxon>Sordariomycetes</taxon>
        <taxon>Xylariomycetidae</taxon>
        <taxon>Amphisphaeriales</taxon>
        <taxon>Pseudomassariaceae</taxon>
        <taxon>Pseudomassariella</taxon>
    </lineage>
</organism>
<sequence length="474" mass="52200">MTINHDQETQNGQKSTVSSLVNGRKKSPLLVMTAAPATGHTAPAVHVAREMVKRGFEVIFMSALEFKDSIIKVGAEFYEMSSLWPEGTLEEREKFPVGFPRLVFDLEKIFTDRLPSRSANLRSLLEMVKQRDPSRQIIMVAETCSMAVLPFMYGAPLPKGYTKFPKVININVIPLPVGSIDTGPFGPGLPPDSTESGRARNKLIAQLMEQGPFKGAIEHHKHVLDSLGCKDLTAGHMFDKWVESYDTTFQLCSPSLEYPRSDLHPSIRFAGALPKKGIDPTYPYPAWWSIITSNSALPPNSADRKKVIPIAQGTIATDYTELIIPAINALSPRQDVLLIAMLGIRGASLPPDFVIPENTFVVDYLPYDAALEHANVFVTNGGYGSLMHGVNNGVPMVMAGVTEDKAEVSARAEWAGLAVNLRTQRPTEASIGEAVGRVLRDSGFKERTERVRRENRDLDCLGIIEREVWAFAKG</sequence>
<evidence type="ECO:0000256" key="1">
    <source>
        <dbReference type="ARBA" id="ARBA00022679"/>
    </source>
</evidence>
<feature type="domain" description="Erythromycin biosynthesis protein CIII-like C-terminal" evidence="2">
    <location>
        <begin position="354"/>
        <end position="455"/>
    </location>
</feature>
<dbReference type="Pfam" id="PF06722">
    <property type="entry name" value="EryCIII-like_C"/>
    <property type="match status" value="1"/>
</dbReference>
<comment type="caution">
    <text evidence="3">The sequence shown here is derived from an EMBL/GenBank/DDBJ whole genome shotgun (WGS) entry which is preliminary data.</text>
</comment>
<gene>
    <name evidence="3" type="ORF">BCR38DRAFT_423372</name>
</gene>
<dbReference type="InterPro" id="IPR010610">
    <property type="entry name" value="EryCIII-like_C"/>
</dbReference>
<dbReference type="InterPro" id="IPR002213">
    <property type="entry name" value="UDP_glucos_trans"/>
</dbReference>
<dbReference type="RefSeq" id="XP_040718760.1">
    <property type="nucleotide sequence ID" value="XM_040859586.1"/>
</dbReference>
<evidence type="ECO:0000313" key="3">
    <source>
        <dbReference type="EMBL" id="ORY68473.1"/>
    </source>
</evidence>
<dbReference type="GO" id="GO:0016758">
    <property type="term" value="F:hexosyltransferase activity"/>
    <property type="evidence" value="ECO:0007669"/>
    <property type="project" value="UniProtKB-ARBA"/>
</dbReference>
<dbReference type="CDD" id="cd03784">
    <property type="entry name" value="GT1_Gtf-like"/>
    <property type="match status" value="1"/>
</dbReference>
<protein>
    <recommendedName>
        <fullName evidence="2">Erythromycin biosynthesis protein CIII-like C-terminal domain-containing protein</fullName>
    </recommendedName>
</protein>
<dbReference type="STRING" id="1141098.A0A1Y2EA77"/>
<name>A0A1Y2EA77_9PEZI</name>
<dbReference type="PANTHER" id="PTHR21015">
    <property type="entry name" value="UDP-N-ACETYLGLUCOSAMINE--N-ACETYLMURAMYL-(PENTAPEPTIDE) PYROPHOSPHORYL-UNDECAPRENOL N-ACETYLGLUCOSAMINE TRANSFERASE 1"/>
    <property type="match status" value="1"/>
</dbReference>
<accession>A0A1Y2EA77</accession>
<evidence type="ECO:0000259" key="2">
    <source>
        <dbReference type="Pfam" id="PF06722"/>
    </source>
</evidence>
<reference evidence="3 4" key="1">
    <citation type="submission" date="2016-07" db="EMBL/GenBank/DDBJ databases">
        <title>Pervasive Adenine N6-methylation of Active Genes in Fungi.</title>
        <authorList>
            <consortium name="DOE Joint Genome Institute"/>
            <person name="Mondo S.J."/>
            <person name="Dannebaum R.O."/>
            <person name="Kuo R.C."/>
            <person name="Labutti K."/>
            <person name="Haridas S."/>
            <person name="Kuo A."/>
            <person name="Salamov A."/>
            <person name="Ahrendt S.R."/>
            <person name="Lipzen A."/>
            <person name="Sullivan W."/>
            <person name="Andreopoulos W.B."/>
            <person name="Clum A."/>
            <person name="Lindquist E."/>
            <person name="Daum C."/>
            <person name="Ramamoorthy G.K."/>
            <person name="Gryganskyi A."/>
            <person name="Culley D."/>
            <person name="Magnuson J.K."/>
            <person name="James T.Y."/>
            <person name="O'Malley M.A."/>
            <person name="Stajich J.E."/>
            <person name="Spatafora J.W."/>
            <person name="Visel A."/>
            <person name="Grigoriev I.V."/>
        </authorList>
    </citation>
    <scope>NUCLEOTIDE SEQUENCE [LARGE SCALE GENOMIC DNA]</scope>
    <source>
        <strain evidence="3 4">CBS 129021</strain>
    </source>
</reference>
<keyword evidence="1" id="KW-0808">Transferase</keyword>